<evidence type="ECO:0000313" key="1">
    <source>
        <dbReference type="EMBL" id="KAH3849369.1"/>
    </source>
</evidence>
<dbReference type="Proteomes" id="UP000828390">
    <property type="component" value="Unassembled WGS sequence"/>
</dbReference>
<comment type="caution">
    <text evidence="1">The sequence shown here is derived from an EMBL/GenBank/DDBJ whole genome shotgun (WGS) entry which is preliminary data.</text>
</comment>
<proteinExistence type="predicted"/>
<evidence type="ECO:0000313" key="2">
    <source>
        <dbReference type="Proteomes" id="UP000828390"/>
    </source>
</evidence>
<accession>A0A9D4L144</accession>
<dbReference type="AlphaFoldDB" id="A0A9D4L144"/>
<gene>
    <name evidence="1" type="ORF">DPMN_091768</name>
</gene>
<name>A0A9D4L144_DREPO</name>
<reference evidence="1" key="2">
    <citation type="submission" date="2020-11" db="EMBL/GenBank/DDBJ databases">
        <authorList>
            <person name="McCartney M.A."/>
            <person name="Auch B."/>
            <person name="Kono T."/>
            <person name="Mallez S."/>
            <person name="Becker A."/>
            <person name="Gohl D.M."/>
            <person name="Silverstein K.A.T."/>
            <person name="Koren S."/>
            <person name="Bechman K.B."/>
            <person name="Herman A."/>
            <person name="Abrahante J.E."/>
            <person name="Garbe J."/>
        </authorList>
    </citation>
    <scope>NUCLEOTIDE SEQUENCE</scope>
    <source>
        <strain evidence="1">Duluth1</strain>
        <tissue evidence="1">Whole animal</tissue>
    </source>
</reference>
<organism evidence="1 2">
    <name type="scientific">Dreissena polymorpha</name>
    <name type="common">Zebra mussel</name>
    <name type="synonym">Mytilus polymorpha</name>
    <dbReference type="NCBI Taxonomy" id="45954"/>
    <lineage>
        <taxon>Eukaryota</taxon>
        <taxon>Metazoa</taxon>
        <taxon>Spiralia</taxon>
        <taxon>Lophotrochozoa</taxon>
        <taxon>Mollusca</taxon>
        <taxon>Bivalvia</taxon>
        <taxon>Autobranchia</taxon>
        <taxon>Heteroconchia</taxon>
        <taxon>Euheterodonta</taxon>
        <taxon>Imparidentia</taxon>
        <taxon>Neoheterodontei</taxon>
        <taxon>Myida</taxon>
        <taxon>Dreissenoidea</taxon>
        <taxon>Dreissenidae</taxon>
        <taxon>Dreissena</taxon>
    </lineage>
</organism>
<protein>
    <submittedName>
        <fullName evidence="1">Uncharacterized protein</fullName>
    </submittedName>
</protein>
<reference evidence="1" key="1">
    <citation type="journal article" date="2019" name="bioRxiv">
        <title>The Genome of the Zebra Mussel, Dreissena polymorpha: A Resource for Invasive Species Research.</title>
        <authorList>
            <person name="McCartney M.A."/>
            <person name="Auch B."/>
            <person name="Kono T."/>
            <person name="Mallez S."/>
            <person name="Zhang Y."/>
            <person name="Obille A."/>
            <person name="Becker A."/>
            <person name="Abrahante J.E."/>
            <person name="Garbe J."/>
            <person name="Badalamenti J.P."/>
            <person name="Herman A."/>
            <person name="Mangelson H."/>
            <person name="Liachko I."/>
            <person name="Sullivan S."/>
            <person name="Sone E.D."/>
            <person name="Koren S."/>
            <person name="Silverstein K.A.T."/>
            <person name="Beckman K.B."/>
            <person name="Gohl D.M."/>
        </authorList>
    </citation>
    <scope>NUCLEOTIDE SEQUENCE</scope>
    <source>
        <strain evidence="1">Duluth1</strain>
        <tissue evidence="1">Whole animal</tissue>
    </source>
</reference>
<sequence length="52" mass="5897">MYTVLATCTRRMGQTALMNTDASKRDFKACCIATYTWETPGRESQRLSTDNT</sequence>
<dbReference type="EMBL" id="JAIWYP010000003">
    <property type="protein sequence ID" value="KAH3849369.1"/>
    <property type="molecule type" value="Genomic_DNA"/>
</dbReference>
<keyword evidence="2" id="KW-1185">Reference proteome</keyword>